<evidence type="ECO:0000313" key="2">
    <source>
        <dbReference type="EMBL" id="GAG58675.1"/>
    </source>
</evidence>
<accession>X0YR17</accession>
<comment type="caution">
    <text evidence="2">The sequence shown here is derived from an EMBL/GenBank/DDBJ whole genome shotgun (WGS) entry which is preliminary data.</text>
</comment>
<name>X0YR17_9ZZZZ</name>
<gene>
    <name evidence="2" type="ORF">S01H4_19748</name>
</gene>
<feature type="non-terminal residue" evidence="2">
    <location>
        <position position="163"/>
    </location>
</feature>
<sequence length="163" mass="18177">MAKITTGVAWLREQVASGKWTAEQAEKAESQLWRKYYSIIPLPVYDDTATPQERFNMGRVKDETTGAYYKEKADGSFEPMGIGFKDYAKLRADAVTAFTTMDNEGNAVVDFKGADKFVDETMVRYTKIQGFAARAEEEQARRAQQGPQPSAEQQASQQAAVEA</sequence>
<reference evidence="2" key="1">
    <citation type="journal article" date="2014" name="Front. Microbiol.">
        <title>High frequency of phylogenetically diverse reductive dehalogenase-homologous genes in deep subseafloor sedimentary metagenomes.</title>
        <authorList>
            <person name="Kawai M."/>
            <person name="Futagami T."/>
            <person name="Toyoda A."/>
            <person name="Takaki Y."/>
            <person name="Nishi S."/>
            <person name="Hori S."/>
            <person name="Arai W."/>
            <person name="Tsubouchi T."/>
            <person name="Morono Y."/>
            <person name="Uchiyama I."/>
            <person name="Ito T."/>
            <person name="Fujiyama A."/>
            <person name="Inagaki F."/>
            <person name="Takami H."/>
        </authorList>
    </citation>
    <scope>NUCLEOTIDE SEQUENCE</scope>
    <source>
        <strain evidence="2">Expedition CK06-06</strain>
    </source>
</reference>
<evidence type="ECO:0000256" key="1">
    <source>
        <dbReference type="SAM" id="MobiDB-lite"/>
    </source>
</evidence>
<dbReference type="AlphaFoldDB" id="X0YR17"/>
<dbReference type="EMBL" id="BART01008828">
    <property type="protein sequence ID" value="GAG58675.1"/>
    <property type="molecule type" value="Genomic_DNA"/>
</dbReference>
<feature type="compositionally biased region" description="Low complexity" evidence="1">
    <location>
        <begin position="142"/>
        <end position="163"/>
    </location>
</feature>
<protein>
    <submittedName>
        <fullName evidence="2">Uncharacterized protein</fullName>
    </submittedName>
</protein>
<organism evidence="2">
    <name type="scientific">marine sediment metagenome</name>
    <dbReference type="NCBI Taxonomy" id="412755"/>
    <lineage>
        <taxon>unclassified sequences</taxon>
        <taxon>metagenomes</taxon>
        <taxon>ecological metagenomes</taxon>
    </lineage>
</organism>
<proteinExistence type="predicted"/>
<feature type="region of interest" description="Disordered" evidence="1">
    <location>
        <begin position="135"/>
        <end position="163"/>
    </location>
</feature>